<name>A0A4D7BC15_9HYPH</name>
<gene>
    <name evidence="2" type="ORF">E8M01_30995</name>
</gene>
<proteinExistence type="predicted"/>
<evidence type="ECO:0000313" key="3">
    <source>
        <dbReference type="Proteomes" id="UP000298781"/>
    </source>
</evidence>
<accession>A0A4D7BC15</accession>
<dbReference type="OrthoDB" id="272779at2"/>
<dbReference type="Proteomes" id="UP000298781">
    <property type="component" value="Chromosome"/>
</dbReference>
<feature type="region of interest" description="Disordered" evidence="1">
    <location>
        <begin position="1"/>
        <end position="38"/>
    </location>
</feature>
<keyword evidence="3" id="KW-1185">Reference proteome</keyword>
<organism evidence="2 3">
    <name type="scientific">Phreatobacter stygius</name>
    <dbReference type="NCBI Taxonomy" id="1940610"/>
    <lineage>
        <taxon>Bacteria</taxon>
        <taxon>Pseudomonadati</taxon>
        <taxon>Pseudomonadota</taxon>
        <taxon>Alphaproteobacteria</taxon>
        <taxon>Hyphomicrobiales</taxon>
        <taxon>Phreatobacteraceae</taxon>
        <taxon>Phreatobacter</taxon>
    </lineage>
</organism>
<feature type="region of interest" description="Disordered" evidence="1">
    <location>
        <begin position="95"/>
        <end position="114"/>
    </location>
</feature>
<sequence length="114" mass="12578">MSCCSPPPAWSARSAPRPCATTNRPTCHSARATSPRRDTQSLIDALVFQRAVQAYLRALPALNMDGMKEGSERVFGRGHNILPIFKRRLDAKTLARAADQPARPDQQRLAPRGQ</sequence>
<dbReference type="KEGG" id="pstg:E8M01_30995"/>
<reference evidence="2 3" key="1">
    <citation type="submission" date="2019-04" db="EMBL/GenBank/DDBJ databases">
        <title>Phreatobacter aquaticus sp. nov.</title>
        <authorList>
            <person name="Choi A."/>
        </authorList>
    </citation>
    <scope>NUCLEOTIDE SEQUENCE [LARGE SCALE GENOMIC DNA]</scope>
    <source>
        <strain evidence="2 3">KCTC 52518</strain>
    </source>
</reference>
<feature type="compositionally biased region" description="Low complexity" evidence="1">
    <location>
        <begin position="10"/>
        <end position="20"/>
    </location>
</feature>
<dbReference type="AlphaFoldDB" id="A0A4D7BC15"/>
<evidence type="ECO:0000313" key="2">
    <source>
        <dbReference type="EMBL" id="QCI68265.1"/>
    </source>
</evidence>
<evidence type="ECO:0000256" key="1">
    <source>
        <dbReference type="SAM" id="MobiDB-lite"/>
    </source>
</evidence>
<dbReference type="SUPFAM" id="SSF160935">
    <property type="entry name" value="VPA0735-like"/>
    <property type="match status" value="1"/>
</dbReference>
<dbReference type="EMBL" id="CP039690">
    <property type="protein sequence ID" value="QCI68265.1"/>
    <property type="molecule type" value="Genomic_DNA"/>
</dbReference>
<protein>
    <submittedName>
        <fullName evidence="2">Uncharacterized protein</fullName>
    </submittedName>
</protein>